<organism evidence="2 3">
    <name type="scientific">Paramecium pentaurelia</name>
    <dbReference type="NCBI Taxonomy" id="43138"/>
    <lineage>
        <taxon>Eukaryota</taxon>
        <taxon>Sar</taxon>
        <taxon>Alveolata</taxon>
        <taxon>Ciliophora</taxon>
        <taxon>Intramacronucleata</taxon>
        <taxon>Oligohymenophorea</taxon>
        <taxon>Peniculida</taxon>
        <taxon>Parameciidae</taxon>
        <taxon>Paramecium</taxon>
    </lineage>
</organism>
<dbReference type="Proteomes" id="UP000689195">
    <property type="component" value="Unassembled WGS sequence"/>
</dbReference>
<name>A0A8S1UT83_9CILI</name>
<keyword evidence="1" id="KW-0812">Transmembrane</keyword>
<comment type="caution">
    <text evidence="2">The sequence shown here is derived from an EMBL/GenBank/DDBJ whole genome shotgun (WGS) entry which is preliminary data.</text>
</comment>
<keyword evidence="1" id="KW-0472">Membrane</keyword>
<reference evidence="2" key="1">
    <citation type="submission" date="2021-01" db="EMBL/GenBank/DDBJ databases">
        <authorList>
            <consortium name="Genoscope - CEA"/>
            <person name="William W."/>
        </authorList>
    </citation>
    <scope>NUCLEOTIDE SEQUENCE</scope>
</reference>
<dbReference type="InterPro" id="IPR007788">
    <property type="entry name" value="QCT"/>
</dbReference>
<sequence>MYLIFFSLLFLSYCQDPTVFKASDKVSYIIKDRLKRPADLLFFTEGLAFIADDMLLESTGLYGDSEIHYIDNVFDKQNIELKSRQPIGKQYFGEGCSKIQNKNGKDEIYMLTWKERKAFLLNSNLQLVQELEIPGEIQEGWGMTTYKNNEGEEMLLISDGTNRLYHVDPSDFKVKKTVSVRLENGNDLNKLNELEIIGDGTVLANIYETPLIAQIDPHDGRLIDILDFTALIQDVESVKGKGYADPMFNKPIEVAIQYQVVNNGRIFIKLNYNHNNNHEFLKSLIISLYNPIIPIPTNHQIQQFNSKLRTINNFKKTPICLKQINLQQSLITKKLVRLMIFQALMDFTKSKWKDIIFIILTLIIQLWHYFILKLKGQLFQSIYFEDYSQEKPNYNIYNQMDFV</sequence>
<proteinExistence type="predicted"/>
<dbReference type="GO" id="GO:0016603">
    <property type="term" value="F:glutaminyl-peptide cyclotransferase activity"/>
    <property type="evidence" value="ECO:0007669"/>
    <property type="project" value="InterPro"/>
</dbReference>
<gene>
    <name evidence="2" type="ORF">PPENT_87.1.T0460073</name>
</gene>
<feature type="transmembrane region" description="Helical" evidence="1">
    <location>
        <begin position="355"/>
        <end position="372"/>
    </location>
</feature>
<dbReference type="EMBL" id="CAJJDO010000046">
    <property type="protein sequence ID" value="CAD8166799.1"/>
    <property type="molecule type" value="Genomic_DNA"/>
</dbReference>
<evidence type="ECO:0000313" key="3">
    <source>
        <dbReference type="Proteomes" id="UP000689195"/>
    </source>
</evidence>
<dbReference type="PANTHER" id="PTHR31270">
    <property type="entry name" value="GLUTAMINYL-PEPTIDE CYCLOTRANSFERASE"/>
    <property type="match status" value="1"/>
</dbReference>
<keyword evidence="1" id="KW-1133">Transmembrane helix</keyword>
<dbReference type="OrthoDB" id="409395at2759"/>
<protein>
    <submittedName>
        <fullName evidence="2">Uncharacterized protein</fullName>
    </submittedName>
</protein>
<accession>A0A8S1UT83</accession>
<evidence type="ECO:0000256" key="1">
    <source>
        <dbReference type="SAM" id="Phobius"/>
    </source>
</evidence>
<dbReference type="PANTHER" id="PTHR31270:SF1">
    <property type="entry name" value="GLUTAMINYL-PEPTIDE CYCLOTRANSFERASE"/>
    <property type="match status" value="1"/>
</dbReference>
<dbReference type="AlphaFoldDB" id="A0A8S1UT83"/>
<dbReference type="Pfam" id="PF05096">
    <property type="entry name" value="Glu_cyclase_2"/>
    <property type="match status" value="1"/>
</dbReference>
<keyword evidence="3" id="KW-1185">Reference proteome</keyword>
<evidence type="ECO:0000313" key="2">
    <source>
        <dbReference type="EMBL" id="CAD8166799.1"/>
    </source>
</evidence>